<organism evidence="2 3">
    <name type="scientific">Hirsutella minnesotensis 3608</name>
    <dbReference type="NCBI Taxonomy" id="1043627"/>
    <lineage>
        <taxon>Eukaryota</taxon>
        <taxon>Fungi</taxon>
        <taxon>Dikarya</taxon>
        <taxon>Ascomycota</taxon>
        <taxon>Pezizomycotina</taxon>
        <taxon>Sordariomycetes</taxon>
        <taxon>Hypocreomycetidae</taxon>
        <taxon>Hypocreales</taxon>
        <taxon>Ophiocordycipitaceae</taxon>
        <taxon>Hirsutella</taxon>
    </lineage>
</organism>
<dbReference type="Proteomes" id="UP000054481">
    <property type="component" value="Unassembled WGS sequence"/>
</dbReference>
<dbReference type="AlphaFoldDB" id="A0A0F7ZXF4"/>
<sequence>MQDKSARVRYQDIVTVLSPLQCGLPQGSPVSPTLFLLYTEPIYRLGHSKGRFGYADDTAILCLGDTLDETSTEASQHIRELVSWGVANGIAFDIKETEMMHFSRTTPKTALPVLHSEVEKRPDQALRWLGIWLYSTLTFKSHVDKWTAKAQAEAPAVATTTIALAVVVRARDDLLERLVARSFTV</sequence>
<dbReference type="Pfam" id="PF00078">
    <property type="entry name" value="RVT_1"/>
    <property type="match status" value="1"/>
</dbReference>
<protein>
    <recommendedName>
        <fullName evidence="1">Reverse transcriptase domain-containing protein</fullName>
    </recommendedName>
</protein>
<evidence type="ECO:0000259" key="1">
    <source>
        <dbReference type="PROSITE" id="PS50878"/>
    </source>
</evidence>
<dbReference type="EMBL" id="KQ030615">
    <property type="protein sequence ID" value="KJZ70627.1"/>
    <property type="molecule type" value="Genomic_DNA"/>
</dbReference>
<gene>
    <name evidence="2" type="ORF">HIM_09982</name>
</gene>
<reference evidence="2 3" key="1">
    <citation type="journal article" date="2014" name="Genome Biol. Evol.">
        <title>Comparative genomics and transcriptomics analyses reveal divergent lifestyle features of nematode endoparasitic fungus Hirsutella minnesotensis.</title>
        <authorList>
            <person name="Lai Y."/>
            <person name="Liu K."/>
            <person name="Zhang X."/>
            <person name="Zhang X."/>
            <person name="Li K."/>
            <person name="Wang N."/>
            <person name="Shu C."/>
            <person name="Wu Y."/>
            <person name="Wang C."/>
            <person name="Bushley K.E."/>
            <person name="Xiang M."/>
            <person name="Liu X."/>
        </authorList>
    </citation>
    <scope>NUCLEOTIDE SEQUENCE [LARGE SCALE GENOMIC DNA]</scope>
    <source>
        <strain evidence="2 3">3608</strain>
    </source>
</reference>
<keyword evidence="3" id="KW-1185">Reference proteome</keyword>
<accession>A0A0F7ZXF4</accession>
<dbReference type="PANTHER" id="PTHR33481:SF1">
    <property type="entry name" value="ENDONUCLEASE_EXONUCLEASE_PHOSPHATASE DOMAIN-CONTAINING PROTEIN-RELATED"/>
    <property type="match status" value="1"/>
</dbReference>
<feature type="domain" description="Reverse transcriptase" evidence="1">
    <location>
        <begin position="1"/>
        <end position="133"/>
    </location>
</feature>
<evidence type="ECO:0000313" key="2">
    <source>
        <dbReference type="EMBL" id="KJZ70627.1"/>
    </source>
</evidence>
<dbReference type="PROSITE" id="PS50878">
    <property type="entry name" value="RT_POL"/>
    <property type="match status" value="1"/>
</dbReference>
<evidence type="ECO:0000313" key="3">
    <source>
        <dbReference type="Proteomes" id="UP000054481"/>
    </source>
</evidence>
<name>A0A0F7ZXF4_9HYPO</name>
<proteinExistence type="predicted"/>
<dbReference type="OrthoDB" id="4842715at2759"/>
<dbReference type="PANTHER" id="PTHR33481">
    <property type="entry name" value="REVERSE TRANSCRIPTASE"/>
    <property type="match status" value="1"/>
</dbReference>
<dbReference type="InterPro" id="IPR000477">
    <property type="entry name" value="RT_dom"/>
</dbReference>